<dbReference type="RefSeq" id="WP_386823766.1">
    <property type="nucleotide sequence ID" value="NZ_JBHTIF010000001.1"/>
</dbReference>
<dbReference type="InterPro" id="IPR010835">
    <property type="entry name" value="DUF1439"/>
</dbReference>
<accession>A0ABW2YCC7</accession>
<keyword evidence="1" id="KW-0732">Signal</keyword>
<evidence type="ECO:0000256" key="1">
    <source>
        <dbReference type="SAM" id="SignalP"/>
    </source>
</evidence>
<evidence type="ECO:0000313" key="3">
    <source>
        <dbReference type="Proteomes" id="UP001597110"/>
    </source>
</evidence>
<dbReference type="Proteomes" id="UP001597110">
    <property type="component" value="Unassembled WGS sequence"/>
</dbReference>
<reference evidence="3" key="1">
    <citation type="journal article" date="2019" name="Int. J. Syst. Evol. Microbiol.">
        <title>The Global Catalogue of Microorganisms (GCM) 10K type strain sequencing project: providing services to taxonomists for standard genome sequencing and annotation.</title>
        <authorList>
            <consortium name="The Broad Institute Genomics Platform"/>
            <consortium name="The Broad Institute Genome Sequencing Center for Infectious Disease"/>
            <person name="Wu L."/>
            <person name="Ma J."/>
        </authorList>
    </citation>
    <scope>NUCLEOTIDE SEQUENCE [LARGE SCALE GENOMIC DNA]</scope>
    <source>
        <strain evidence="3">CCUG 55585</strain>
    </source>
</reference>
<dbReference type="PROSITE" id="PS51257">
    <property type="entry name" value="PROKAR_LIPOPROTEIN"/>
    <property type="match status" value="1"/>
</dbReference>
<dbReference type="Gene3D" id="3.15.10.40">
    <property type="entry name" value="Uncharacterised protein PF07273, DUF1439"/>
    <property type="match status" value="1"/>
</dbReference>
<feature type="chain" id="PRO_5047265636" evidence="1">
    <location>
        <begin position="23"/>
        <end position="191"/>
    </location>
</feature>
<dbReference type="Pfam" id="PF07273">
    <property type="entry name" value="DUF1439"/>
    <property type="match status" value="1"/>
</dbReference>
<comment type="caution">
    <text evidence="2">The sequence shown here is derived from an EMBL/GenBank/DDBJ whole genome shotgun (WGS) entry which is preliminary data.</text>
</comment>
<organism evidence="2 3">
    <name type="scientific">Lysobacter brunescens</name>
    <dbReference type="NCBI Taxonomy" id="262323"/>
    <lineage>
        <taxon>Bacteria</taxon>
        <taxon>Pseudomonadati</taxon>
        <taxon>Pseudomonadota</taxon>
        <taxon>Gammaproteobacteria</taxon>
        <taxon>Lysobacterales</taxon>
        <taxon>Lysobacteraceae</taxon>
        <taxon>Lysobacter</taxon>
    </lineage>
</organism>
<protein>
    <submittedName>
        <fullName evidence="2">DUF1439 domain-containing protein</fullName>
    </submittedName>
</protein>
<gene>
    <name evidence="2" type="ORF">ACFQ0E_11475</name>
</gene>
<name>A0ABW2YCC7_9GAMM</name>
<dbReference type="InterPro" id="IPR006311">
    <property type="entry name" value="TAT_signal"/>
</dbReference>
<evidence type="ECO:0000313" key="2">
    <source>
        <dbReference type="EMBL" id="MFD0726212.1"/>
    </source>
</evidence>
<sequence length="191" mass="21188">MIARRRTLLRAALLLATTATLAACGTLDTAKAVLLNQVSFTPAQLQAQLDKHYPRQYDQLGGLVTLSVMNPQVAIPPDSTRLHLDFDIGIEGLGMRSDRPAGHIALTSGLRYDPRSNALYMEEPTLESAELPLLGGRMNATGRDLINGWLRDYARAEPVYRLDAETREKLGERRIAGTLIRNQRVVIELDR</sequence>
<dbReference type="EMBL" id="JBHTIF010000001">
    <property type="protein sequence ID" value="MFD0726212.1"/>
    <property type="molecule type" value="Genomic_DNA"/>
</dbReference>
<proteinExistence type="predicted"/>
<feature type="signal peptide" evidence="1">
    <location>
        <begin position="1"/>
        <end position="22"/>
    </location>
</feature>
<dbReference type="PROSITE" id="PS51318">
    <property type="entry name" value="TAT"/>
    <property type="match status" value="1"/>
</dbReference>
<keyword evidence="3" id="KW-1185">Reference proteome</keyword>